<name>A0A917M068_9BACL</name>
<sequence>MLRERKKNVHAYVRGCFEQRLQHVQLPFEQWSEAYYNPYFGPSFVDRCTEMPIDCADLAICEKGRVFYYQSNMRV</sequence>
<dbReference type="InterPro" id="IPR058002">
    <property type="entry name" value="Gp82"/>
</dbReference>
<protein>
    <submittedName>
        <fullName evidence="1">Uncharacterized protein</fullName>
    </submittedName>
</protein>
<gene>
    <name evidence="1" type="ORF">GCM10010918_22480</name>
</gene>
<dbReference type="EMBL" id="BMHY01000003">
    <property type="protein sequence ID" value="GGG67363.1"/>
    <property type="molecule type" value="Genomic_DNA"/>
</dbReference>
<comment type="caution">
    <text evidence="1">The sequence shown here is derived from an EMBL/GenBank/DDBJ whole genome shotgun (WGS) entry which is preliminary data.</text>
</comment>
<organism evidence="1 2">
    <name type="scientific">Paenibacillus radicis</name>
    <name type="common">ex Gao et al. 2016</name>
    <dbReference type="NCBI Taxonomy" id="1737354"/>
    <lineage>
        <taxon>Bacteria</taxon>
        <taxon>Bacillati</taxon>
        <taxon>Bacillota</taxon>
        <taxon>Bacilli</taxon>
        <taxon>Bacillales</taxon>
        <taxon>Paenibacillaceae</taxon>
        <taxon>Paenibacillus</taxon>
    </lineage>
</organism>
<accession>A0A917M068</accession>
<dbReference type="AlphaFoldDB" id="A0A917M068"/>
<proteinExistence type="predicted"/>
<dbReference type="Proteomes" id="UP000600247">
    <property type="component" value="Unassembled WGS sequence"/>
</dbReference>
<evidence type="ECO:0000313" key="2">
    <source>
        <dbReference type="Proteomes" id="UP000600247"/>
    </source>
</evidence>
<evidence type="ECO:0000313" key="1">
    <source>
        <dbReference type="EMBL" id="GGG67363.1"/>
    </source>
</evidence>
<reference evidence="1 2" key="1">
    <citation type="journal article" date="2014" name="Int. J. Syst. Evol. Microbiol.">
        <title>Complete genome sequence of Corynebacterium casei LMG S-19264T (=DSM 44701T), isolated from a smear-ripened cheese.</title>
        <authorList>
            <consortium name="US DOE Joint Genome Institute (JGI-PGF)"/>
            <person name="Walter F."/>
            <person name="Albersmeier A."/>
            <person name="Kalinowski J."/>
            <person name="Ruckert C."/>
        </authorList>
    </citation>
    <scope>NUCLEOTIDE SEQUENCE [LARGE SCALE GENOMIC DNA]</scope>
    <source>
        <strain evidence="1 2">CGMCC 1.15286</strain>
    </source>
</reference>
<keyword evidence="2" id="KW-1185">Reference proteome</keyword>
<dbReference type="Pfam" id="PF25735">
    <property type="entry name" value="Phage_L5_gp82"/>
    <property type="match status" value="1"/>
</dbReference>